<keyword evidence="2" id="KW-0539">Nucleus</keyword>
<dbReference type="InterPro" id="IPR003889">
    <property type="entry name" value="FYrich_C"/>
</dbReference>
<accession>A0A6B2LQ48</accession>
<reference evidence="3" key="1">
    <citation type="journal article" date="2020" name="J. Eukaryot. Microbiol.">
        <title>De novo Sequencing, Assembly and Annotation of the Transcriptome for the Free-Living Testate Amoeba Arcella intermedia.</title>
        <authorList>
            <person name="Ribeiro G.M."/>
            <person name="Porfirio-Sousa A.L."/>
            <person name="Maurer-Alcala X.X."/>
            <person name="Katz L.A."/>
            <person name="Lahr D.J.G."/>
        </authorList>
    </citation>
    <scope>NUCLEOTIDE SEQUENCE</scope>
</reference>
<dbReference type="AlphaFoldDB" id="A0A6B2LQ48"/>
<dbReference type="Gene3D" id="3.30.160.360">
    <property type="match status" value="1"/>
</dbReference>
<proteinExistence type="predicted"/>
<sequence>MPAPKRRKSNEIRRDPTGKVIFPIELGVLTIDSLGTISLKKSFHTEKYIWPVGYRSRREYTSSVDINKRCEYICEIQDVDDKPVFVVTDPDDLQNSVHANSASSAWKQILDRINLKKSAEVKRNSVSGPGICSTH</sequence>
<evidence type="ECO:0000256" key="1">
    <source>
        <dbReference type="ARBA" id="ARBA00004123"/>
    </source>
</evidence>
<dbReference type="PROSITE" id="PS51542">
    <property type="entry name" value="FYRN"/>
    <property type="match status" value="1"/>
</dbReference>
<dbReference type="Pfam" id="PF05964">
    <property type="entry name" value="FYRN"/>
    <property type="match status" value="1"/>
</dbReference>
<dbReference type="PANTHER" id="PTHR22715:SF0">
    <property type="entry name" value="TRANSFORMING GROWTH FACTOR BETA REGULATOR 1"/>
    <property type="match status" value="1"/>
</dbReference>
<dbReference type="PROSITE" id="PS51543">
    <property type="entry name" value="FYRC"/>
    <property type="match status" value="1"/>
</dbReference>
<dbReference type="PANTHER" id="PTHR22715">
    <property type="entry name" value="TRANSFORMING GROWTH FACTOR BETA REGULATED GENE 1"/>
    <property type="match status" value="1"/>
</dbReference>
<dbReference type="EMBL" id="GIBP01009869">
    <property type="protein sequence ID" value="NDV38838.1"/>
    <property type="molecule type" value="Transcribed_RNA"/>
</dbReference>
<dbReference type="InterPro" id="IPR040092">
    <property type="entry name" value="TBRG1"/>
</dbReference>
<evidence type="ECO:0000256" key="2">
    <source>
        <dbReference type="ARBA" id="ARBA00023242"/>
    </source>
</evidence>
<dbReference type="GO" id="GO:0005634">
    <property type="term" value="C:nucleus"/>
    <property type="evidence" value="ECO:0007669"/>
    <property type="project" value="UniProtKB-SubCell"/>
</dbReference>
<protein>
    <recommendedName>
        <fullName evidence="4">FYR N-terminal domain-containing protein</fullName>
    </recommendedName>
</protein>
<dbReference type="InterPro" id="IPR003888">
    <property type="entry name" value="FYrich_N"/>
</dbReference>
<organism evidence="3">
    <name type="scientific">Arcella intermedia</name>
    <dbReference type="NCBI Taxonomy" id="1963864"/>
    <lineage>
        <taxon>Eukaryota</taxon>
        <taxon>Amoebozoa</taxon>
        <taxon>Tubulinea</taxon>
        <taxon>Elardia</taxon>
        <taxon>Arcellinida</taxon>
        <taxon>Sphaerothecina</taxon>
        <taxon>Arcellidae</taxon>
        <taxon>Arcella</taxon>
    </lineage>
</organism>
<evidence type="ECO:0008006" key="4">
    <source>
        <dbReference type="Google" id="ProtNLM"/>
    </source>
</evidence>
<name>A0A6B2LQ48_9EUKA</name>
<comment type="subcellular location">
    <subcellularLocation>
        <location evidence="1">Nucleus</location>
    </subcellularLocation>
</comment>
<dbReference type="GO" id="GO:0051726">
    <property type="term" value="P:regulation of cell cycle"/>
    <property type="evidence" value="ECO:0007669"/>
    <property type="project" value="TreeGrafter"/>
</dbReference>
<dbReference type="Pfam" id="PF05965">
    <property type="entry name" value="FYRC"/>
    <property type="match status" value="1"/>
</dbReference>
<evidence type="ECO:0000313" key="3">
    <source>
        <dbReference type="EMBL" id="NDV38838.1"/>
    </source>
</evidence>
<dbReference type="SMART" id="SM00541">
    <property type="entry name" value="FYRN"/>
    <property type="match status" value="1"/>
</dbReference>